<dbReference type="InParanoid" id="A0A1S0TWC6"/>
<sequence length="104" mass="11705">MTKNAFITGTESAIFRRLNLYKNPCFFFHPHPSAFGSVVFIDESMTDNSARYIFRNGLVSEPGRVLNKEGQNTSISGDLTSLWNKVGMGMGMGMEIKMWKDMVT</sequence>
<dbReference type="RefSeq" id="XP_003143105.1">
    <property type="nucleotide sequence ID" value="XM_003143057.1"/>
</dbReference>
<dbReference type="GeneID" id="9944947"/>
<accession>A0A1S0TWC6</accession>
<protein>
    <submittedName>
        <fullName evidence="1">Uncharacterized protein</fullName>
    </submittedName>
</protein>
<dbReference type="CTD" id="9944947"/>
<proteinExistence type="predicted"/>
<dbReference type="AlphaFoldDB" id="A0A1S0TWC6"/>
<evidence type="ECO:0000313" key="1">
    <source>
        <dbReference type="EMBL" id="EFO20962.1"/>
    </source>
</evidence>
<organism evidence="1">
    <name type="scientific">Loa loa</name>
    <name type="common">Eye worm</name>
    <name type="synonym">Filaria loa</name>
    <dbReference type="NCBI Taxonomy" id="7209"/>
    <lineage>
        <taxon>Eukaryota</taxon>
        <taxon>Metazoa</taxon>
        <taxon>Ecdysozoa</taxon>
        <taxon>Nematoda</taxon>
        <taxon>Chromadorea</taxon>
        <taxon>Rhabditida</taxon>
        <taxon>Spirurina</taxon>
        <taxon>Spiruromorpha</taxon>
        <taxon>Filarioidea</taxon>
        <taxon>Onchocercidae</taxon>
        <taxon>Loa</taxon>
    </lineage>
</organism>
<gene>
    <name evidence="1" type="ORF">LOAG_07521</name>
</gene>
<name>A0A1S0TWC6_LOALO</name>
<reference evidence="1" key="1">
    <citation type="submission" date="2012-04" db="EMBL/GenBank/DDBJ databases">
        <title>The Genome Sequence of Loa loa.</title>
        <authorList>
            <consortium name="The Broad Institute Genome Sequencing Platform"/>
            <consortium name="Broad Institute Genome Sequencing Center for Infectious Disease"/>
            <person name="Nutman T.B."/>
            <person name="Fink D.L."/>
            <person name="Russ C."/>
            <person name="Young S."/>
            <person name="Zeng Q."/>
            <person name="Gargeya S."/>
            <person name="Alvarado L."/>
            <person name="Berlin A."/>
            <person name="Chapman S.B."/>
            <person name="Chen Z."/>
            <person name="Freedman E."/>
            <person name="Gellesch M."/>
            <person name="Goldberg J."/>
            <person name="Griggs A."/>
            <person name="Gujja S."/>
            <person name="Heilman E.R."/>
            <person name="Heiman D."/>
            <person name="Howarth C."/>
            <person name="Mehta T."/>
            <person name="Neiman D."/>
            <person name="Pearson M."/>
            <person name="Roberts A."/>
            <person name="Saif S."/>
            <person name="Shea T."/>
            <person name="Shenoy N."/>
            <person name="Sisk P."/>
            <person name="Stolte C."/>
            <person name="Sykes S."/>
            <person name="White J."/>
            <person name="Yandava C."/>
            <person name="Haas B."/>
            <person name="Henn M.R."/>
            <person name="Nusbaum C."/>
            <person name="Birren B."/>
        </authorList>
    </citation>
    <scope>NUCLEOTIDE SEQUENCE [LARGE SCALE GENOMIC DNA]</scope>
</reference>
<dbReference type="EMBL" id="JH712108">
    <property type="protein sequence ID" value="EFO20962.1"/>
    <property type="molecule type" value="Genomic_DNA"/>
</dbReference>
<dbReference type="KEGG" id="loa:LOAG_07521"/>